<dbReference type="Proteomes" id="UP001266305">
    <property type="component" value="Unassembled WGS sequence"/>
</dbReference>
<evidence type="ECO:0000256" key="1">
    <source>
        <dbReference type="SAM" id="MobiDB-lite"/>
    </source>
</evidence>
<organism evidence="2 3">
    <name type="scientific">Saguinus oedipus</name>
    <name type="common">Cotton-top tamarin</name>
    <name type="synonym">Oedipomidas oedipus</name>
    <dbReference type="NCBI Taxonomy" id="9490"/>
    <lineage>
        <taxon>Eukaryota</taxon>
        <taxon>Metazoa</taxon>
        <taxon>Chordata</taxon>
        <taxon>Craniata</taxon>
        <taxon>Vertebrata</taxon>
        <taxon>Euteleostomi</taxon>
        <taxon>Mammalia</taxon>
        <taxon>Eutheria</taxon>
        <taxon>Euarchontoglires</taxon>
        <taxon>Primates</taxon>
        <taxon>Haplorrhini</taxon>
        <taxon>Platyrrhini</taxon>
        <taxon>Cebidae</taxon>
        <taxon>Callitrichinae</taxon>
        <taxon>Saguinus</taxon>
    </lineage>
</organism>
<keyword evidence="3" id="KW-1185">Reference proteome</keyword>
<feature type="region of interest" description="Disordered" evidence="1">
    <location>
        <begin position="49"/>
        <end position="69"/>
    </location>
</feature>
<feature type="non-terminal residue" evidence="2">
    <location>
        <position position="69"/>
    </location>
</feature>
<reference evidence="2 3" key="1">
    <citation type="submission" date="2023-05" db="EMBL/GenBank/DDBJ databases">
        <title>B98-5 Cell Line De Novo Hybrid Assembly: An Optical Mapping Approach.</title>
        <authorList>
            <person name="Kananen K."/>
            <person name="Auerbach J.A."/>
            <person name="Kautto E."/>
            <person name="Blachly J.S."/>
        </authorList>
    </citation>
    <scope>NUCLEOTIDE SEQUENCE [LARGE SCALE GENOMIC DNA]</scope>
    <source>
        <strain evidence="2">B95-8</strain>
        <tissue evidence="2">Cell line</tissue>
    </source>
</reference>
<comment type="caution">
    <text evidence="2">The sequence shown here is derived from an EMBL/GenBank/DDBJ whole genome shotgun (WGS) entry which is preliminary data.</text>
</comment>
<evidence type="ECO:0000313" key="3">
    <source>
        <dbReference type="Proteomes" id="UP001266305"/>
    </source>
</evidence>
<protein>
    <submittedName>
        <fullName evidence="2">Uncharacterized protein</fullName>
    </submittedName>
</protein>
<feature type="non-terminal residue" evidence="2">
    <location>
        <position position="1"/>
    </location>
</feature>
<accession>A0ABQ9WAV3</accession>
<gene>
    <name evidence="2" type="ORF">P7K49_005462</name>
</gene>
<sequence>TAHAYTAEAGAEPPLRPLFLVFPGNPPLRRHVTGVPGWTQLLIGRTAERLAIGPKPAGPRLPPPPRRGP</sequence>
<dbReference type="EMBL" id="JASSZA010000002">
    <property type="protein sequence ID" value="KAK2118575.1"/>
    <property type="molecule type" value="Genomic_DNA"/>
</dbReference>
<name>A0ABQ9WAV3_SAGOE</name>
<feature type="compositionally biased region" description="Pro residues" evidence="1">
    <location>
        <begin position="56"/>
        <end position="69"/>
    </location>
</feature>
<evidence type="ECO:0000313" key="2">
    <source>
        <dbReference type="EMBL" id="KAK2118575.1"/>
    </source>
</evidence>
<proteinExistence type="predicted"/>